<reference evidence="1" key="1">
    <citation type="submission" date="2021-06" db="EMBL/GenBank/DDBJ databases">
        <title>Parelaphostrongylus tenuis whole genome reference sequence.</title>
        <authorList>
            <person name="Garwood T.J."/>
            <person name="Larsen P.A."/>
            <person name="Fountain-Jones N.M."/>
            <person name="Garbe J.R."/>
            <person name="Macchietto M.G."/>
            <person name="Kania S.A."/>
            <person name="Gerhold R.W."/>
            <person name="Richards J.E."/>
            <person name="Wolf T.M."/>
        </authorList>
    </citation>
    <scope>NUCLEOTIDE SEQUENCE</scope>
    <source>
        <strain evidence="1">MNPRO001-30</strain>
        <tissue evidence="1">Meninges</tissue>
    </source>
</reference>
<protein>
    <submittedName>
        <fullName evidence="1">Uncharacterized protein</fullName>
    </submittedName>
</protein>
<name>A0AAD5LY15_PARTN</name>
<gene>
    <name evidence="1" type="ORF">KIN20_002129</name>
</gene>
<comment type="caution">
    <text evidence="1">The sequence shown here is derived from an EMBL/GenBank/DDBJ whole genome shotgun (WGS) entry which is preliminary data.</text>
</comment>
<evidence type="ECO:0000313" key="1">
    <source>
        <dbReference type="EMBL" id="KAJ1347153.1"/>
    </source>
</evidence>
<organism evidence="1 2">
    <name type="scientific">Parelaphostrongylus tenuis</name>
    <name type="common">Meningeal worm</name>
    <dbReference type="NCBI Taxonomy" id="148309"/>
    <lineage>
        <taxon>Eukaryota</taxon>
        <taxon>Metazoa</taxon>
        <taxon>Ecdysozoa</taxon>
        <taxon>Nematoda</taxon>
        <taxon>Chromadorea</taxon>
        <taxon>Rhabditida</taxon>
        <taxon>Rhabditina</taxon>
        <taxon>Rhabditomorpha</taxon>
        <taxon>Strongyloidea</taxon>
        <taxon>Metastrongylidae</taxon>
        <taxon>Parelaphostrongylus</taxon>
    </lineage>
</organism>
<sequence length="122" mass="13996">MEELLVPARVTRQSTDDRKYLPLGHPELTQLLRFPFLNKSDRNPPEEKRSLLLDIKKIKKSFRDISDVGSKVAIAKTNRVHNVVVRKGMTVKDRYGNTVYESAVLSHGEDHVITKELMSILK</sequence>
<dbReference type="Proteomes" id="UP001196413">
    <property type="component" value="Unassembled WGS sequence"/>
</dbReference>
<evidence type="ECO:0000313" key="2">
    <source>
        <dbReference type="Proteomes" id="UP001196413"/>
    </source>
</evidence>
<accession>A0AAD5LY15</accession>
<proteinExistence type="predicted"/>
<keyword evidence="2" id="KW-1185">Reference proteome</keyword>
<dbReference type="EMBL" id="JAHQIW010000278">
    <property type="protein sequence ID" value="KAJ1347153.1"/>
    <property type="molecule type" value="Genomic_DNA"/>
</dbReference>
<dbReference type="AlphaFoldDB" id="A0AAD5LY15"/>